<feature type="non-terminal residue" evidence="2">
    <location>
        <position position="1"/>
    </location>
</feature>
<dbReference type="OrthoDB" id="419598at2759"/>
<reference evidence="2" key="1">
    <citation type="journal article" date="2021" name="Nat. Commun.">
        <title>Genetic determinants of endophytism in the Arabidopsis root mycobiome.</title>
        <authorList>
            <person name="Mesny F."/>
            <person name="Miyauchi S."/>
            <person name="Thiergart T."/>
            <person name="Pickel B."/>
            <person name="Atanasova L."/>
            <person name="Karlsson M."/>
            <person name="Huettel B."/>
            <person name="Barry K.W."/>
            <person name="Haridas S."/>
            <person name="Chen C."/>
            <person name="Bauer D."/>
            <person name="Andreopoulos W."/>
            <person name="Pangilinan J."/>
            <person name="LaButti K."/>
            <person name="Riley R."/>
            <person name="Lipzen A."/>
            <person name="Clum A."/>
            <person name="Drula E."/>
            <person name="Henrissat B."/>
            <person name="Kohler A."/>
            <person name="Grigoriev I.V."/>
            <person name="Martin F.M."/>
            <person name="Hacquard S."/>
        </authorList>
    </citation>
    <scope>NUCLEOTIDE SEQUENCE</scope>
    <source>
        <strain evidence="2">MPI-CAGE-AT-0021</strain>
    </source>
</reference>
<dbReference type="AlphaFoldDB" id="A0A9P9IEB2"/>
<name>A0A9P9IEB2_9HYPO</name>
<comment type="caution">
    <text evidence="2">The sequence shown here is derived from an EMBL/GenBank/DDBJ whole genome shotgun (WGS) entry which is preliminary data.</text>
</comment>
<organism evidence="2 3">
    <name type="scientific">Dactylonectria estremocensis</name>
    <dbReference type="NCBI Taxonomy" id="1079267"/>
    <lineage>
        <taxon>Eukaryota</taxon>
        <taxon>Fungi</taxon>
        <taxon>Dikarya</taxon>
        <taxon>Ascomycota</taxon>
        <taxon>Pezizomycotina</taxon>
        <taxon>Sordariomycetes</taxon>
        <taxon>Hypocreomycetidae</taxon>
        <taxon>Hypocreales</taxon>
        <taxon>Nectriaceae</taxon>
        <taxon>Dactylonectria</taxon>
    </lineage>
</organism>
<feature type="domain" description="NmrA-like" evidence="1">
    <location>
        <begin position="2"/>
        <end position="57"/>
    </location>
</feature>
<evidence type="ECO:0000259" key="1">
    <source>
        <dbReference type="Pfam" id="PF05368"/>
    </source>
</evidence>
<sequence length="57" mass="5852">ELQNHGVKLVAADLNGPEEALVKVLSGREVVSSALNPSAFKAQVPLANAAKSAGVER</sequence>
<dbReference type="Pfam" id="PF05368">
    <property type="entry name" value="NmrA"/>
    <property type="match status" value="1"/>
</dbReference>
<evidence type="ECO:0000313" key="3">
    <source>
        <dbReference type="Proteomes" id="UP000717696"/>
    </source>
</evidence>
<dbReference type="EMBL" id="JAGMUU010000031">
    <property type="protein sequence ID" value="KAH7118548.1"/>
    <property type="molecule type" value="Genomic_DNA"/>
</dbReference>
<dbReference type="InterPro" id="IPR008030">
    <property type="entry name" value="NmrA-like"/>
</dbReference>
<dbReference type="Gene3D" id="3.40.50.720">
    <property type="entry name" value="NAD(P)-binding Rossmann-like Domain"/>
    <property type="match status" value="1"/>
</dbReference>
<protein>
    <recommendedName>
        <fullName evidence="1">NmrA-like domain-containing protein</fullName>
    </recommendedName>
</protein>
<accession>A0A9P9IEB2</accession>
<evidence type="ECO:0000313" key="2">
    <source>
        <dbReference type="EMBL" id="KAH7118548.1"/>
    </source>
</evidence>
<proteinExistence type="predicted"/>
<gene>
    <name evidence="2" type="ORF">B0J13DRAFT_458015</name>
</gene>
<dbReference type="Proteomes" id="UP000717696">
    <property type="component" value="Unassembled WGS sequence"/>
</dbReference>
<keyword evidence="3" id="KW-1185">Reference proteome</keyword>